<evidence type="ECO:0000256" key="2">
    <source>
        <dbReference type="SAM" id="SignalP"/>
    </source>
</evidence>
<feature type="signal peptide" evidence="2">
    <location>
        <begin position="1"/>
        <end position="22"/>
    </location>
</feature>
<accession>A0A931DW53</accession>
<gene>
    <name evidence="3" type="ORF">IW254_000174</name>
</gene>
<proteinExistence type="predicted"/>
<sequence>MSTQITRSVAVAAVAAASLAIAACSPPNEQPSDKKVDTATEQNPDSLPGNGVSATATTNPNITEVASSEAAEKDAELSQANTPDGAPRFKDCNGDLKSRPNRIQLDCKNQDDVLTDIVWDSWGPDTAEGTGVRKTSTPDREPEENIRVILSLPVNSDGELVFDSISVDGQTINPDTNY</sequence>
<dbReference type="AlphaFoldDB" id="A0A931DW53"/>
<dbReference type="EMBL" id="JADOUE010000001">
    <property type="protein sequence ID" value="MBG6121205.1"/>
    <property type="molecule type" value="Genomic_DNA"/>
</dbReference>
<evidence type="ECO:0000256" key="1">
    <source>
        <dbReference type="SAM" id="MobiDB-lite"/>
    </source>
</evidence>
<evidence type="ECO:0000313" key="4">
    <source>
        <dbReference type="Proteomes" id="UP000658613"/>
    </source>
</evidence>
<name>A0A931DW53_9CORY</name>
<evidence type="ECO:0000313" key="3">
    <source>
        <dbReference type="EMBL" id="MBG6121205.1"/>
    </source>
</evidence>
<reference evidence="3" key="1">
    <citation type="submission" date="2020-11" db="EMBL/GenBank/DDBJ databases">
        <title>Sequencing the genomes of 1000 actinobacteria strains.</title>
        <authorList>
            <person name="Klenk H.-P."/>
        </authorList>
    </citation>
    <scope>NUCLEOTIDE SEQUENCE</scope>
    <source>
        <strain evidence="3">DSM 45632</strain>
    </source>
</reference>
<feature type="region of interest" description="Disordered" evidence="1">
    <location>
        <begin position="24"/>
        <end position="100"/>
    </location>
</feature>
<evidence type="ECO:0008006" key="5">
    <source>
        <dbReference type="Google" id="ProtNLM"/>
    </source>
</evidence>
<dbReference type="Proteomes" id="UP000658613">
    <property type="component" value="Unassembled WGS sequence"/>
</dbReference>
<dbReference type="RefSeq" id="WP_196823819.1">
    <property type="nucleotide sequence ID" value="NZ_CP046980.1"/>
</dbReference>
<comment type="caution">
    <text evidence="3">The sequence shown here is derived from an EMBL/GenBank/DDBJ whole genome shotgun (WGS) entry which is preliminary data.</text>
</comment>
<keyword evidence="2" id="KW-0732">Signal</keyword>
<dbReference type="PROSITE" id="PS51257">
    <property type="entry name" value="PROKAR_LIPOPROTEIN"/>
    <property type="match status" value="1"/>
</dbReference>
<organism evidence="3 4">
    <name type="scientific">Corynebacterium aquatimens</name>
    <dbReference type="NCBI Taxonomy" id="1190508"/>
    <lineage>
        <taxon>Bacteria</taxon>
        <taxon>Bacillati</taxon>
        <taxon>Actinomycetota</taxon>
        <taxon>Actinomycetes</taxon>
        <taxon>Mycobacteriales</taxon>
        <taxon>Corynebacteriaceae</taxon>
        <taxon>Corynebacterium</taxon>
    </lineage>
</organism>
<protein>
    <recommendedName>
        <fullName evidence="5">Secreted protein</fullName>
    </recommendedName>
</protein>
<keyword evidence="4" id="KW-1185">Reference proteome</keyword>
<feature type="compositionally biased region" description="Polar residues" evidence="1">
    <location>
        <begin position="52"/>
        <end position="66"/>
    </location>
</feature>
<feature type="chain" id="PRO_5037598616" description="Secreted protein" evidence="2">
    <location>
        <begin position="23"/>
        <end position="178"/>
    </location>
</feature>
<feature type="compositionally biased region" description="Basic and acidic residues" evidence="1">
    <location>
        <begin position="87"/>
        <end position="98"/>
    </location>
</feature>